<protein>
    <submittedName>
        <fullName evidence="1">Uncharacterized protein</fullName>
    </submittedName>
</protein>
<dbReference type="AlphaFoldDB" id="Q234U3"/>
<evidence type="ECO:0000313" key="2">
    <source>
        <dbReference type="Proteomes" id="UP000009168"/>
    </source>
</evidence>
<sequence>MLNHFVEKLCCEHAIEQRIDKNNQENKTPIFNAHRFIQSQHDSNTHQQEIICYSDQYYHRIYNCQSVVEFKGKTRKEVHIKAEHISLKQIERNKKK</sequence>
<evidence type="ECO:0000313" key="1">
    <source>
        <dbReference type="EMBL" id="EAR91910.1"/>
    </source>
</evidence>
<dbReference type="GeneID" id="7831957"/>
<dbReference type="InParanoid" id="Q234U3"/>
<dbReference type="HOGENOM" id="CLU_2364322_0_0_1"/>
<dbReference type="RefSeq" id="XP_001012155.1">
    <property type="nucleotide sequence ID" value="XM_001012155.1"/>
</dbReference>
<dbReference type="EMBL" id="GG662767">
    <property type="protein sequence ID" value="EAR91910.1"/>
    <property type="molecule type" value="Genomic_DNA"/>
</dbReference>
<reference evidence="2" key="1">
    <citation type="journal article" date="2006" name="PLoS Biol.">
        <title>Macronuclear genome sequence of the ciliate Tetrahymena thermophila, a model eukaryote.</title>
        <authorList>
            <person name="Eisen J.A."/>
            <person name="Coyne R.S."/>
            <person name="Wu M."/>
            <person name="Wu D."/>
            <person name="Thiagarajan M."/>
            <person name="Wortman J.R."/>
            <person name="Badger J.H."/>
            <person name="Ren Q."/>
            <person name="Amedeo P."/>
            <person name="Jones K.M."/>
            <person name="Tallon L.J."/>
            <person name="Delcher A.L."/>
            <person name="Salzberg S.L."/>
            <person name="Silva J.C."/>
            <person name="Haas B.J."/>
            <person name="Majoros W.H."/>
            <person name="Farzad M."/>
            <person name="Carlton J.M."/>
            <person name="Smith R.K. Jr."/>
            <person name="Garg J."/>
            <person name="Pearlman R.E."/>
            <person name="Karrer K.M."/>
            <person name="Sun L."/>
            <person name="Manning G."/>
            <person name="Elde N.C."/>
            <person name="Turkewitz A.P."/>
            <person name="Asai D.J."/>
            <person name="Wilkes D.E."/>
            <person name="Wang Y."/>
            <person name="Cai H."/>
            <person name="Collins K."/>
            <person name="Stewart B.A."/>
            <person name="Lee S.R."/>
            <person name="Wilamowska K."/>
            <person name="Weinberg Z."/>
            <person name="Ruzzo W.L."/>
            <person name="Wloga D."/>
            <person name="Gaertig J."/>
            <person name="Frankel J."/>
            <person name="Tsao C.-C."/>
            <person name="Gorovsky M.A."/>
            <person name="Keeling P.J."/>
            <person name="Waller R.F."/>
            <person name="Patron N.J."/>
            <person name="Cherry J.M."/>
            <person name="Stover N.A."/>
            <person name="Krieger C.J."/>
            <person name="del Toro C."/>
            <person name="Ryder H.F."/>
            <person name="Williamson S.C."/>
            <person name="Barbeau R.A."/>
            <person name="Hamilton E.P."/>
            <person name="Orias E."/>
        </authorList>
    </citation>
    <scope>NUCLEOTIDE SEQUENCE [LARGE SCALE GENOMIC DNA]</scope>
    <source>
        <strain evidence="2">SB210</strain>
    </source>
</reference>
<organism evidence="1 2">
    <name type="scientific">Tetrahymena thermophila (strain SB210)</name>
    <dbReference type="NCBI Taxonomy" id="312017"/>
    <lineage>
        <taxon>Eukaryota</taxon>
        <taxon>Sar</taxon>
        <taxon>Alveolata</taxon>
        <taxon>Ciliophora</taxon>
        <taxon>Intramacronucleata</taxon>
        <taxon>Oligohymenophorea</taxon>
        <taxon>Hymenostomatida</taxon>
        <taxon>Tetrahymenina</taxon>
        <taxon>Tetrahymenidae</taxon>
        <taxon>Tetrahymena</taxon>
    </lineage>
</organism>
<name>Q234U3_TETTS</name>
<gene>
    <name evidence="1" type="ORF">TTHERM_00100070</name>
</gene>
<dbReference type="Proteomes" id="UP000009168">
    <property type="component" value="Unassembled WGS sequence"/>
</dbReference>
<keyword evidence="2" id="KW-1185">Reference proteome</keyword>
<proteinExistence type="predicted"/>
<accession>Q234U3</accession>
<dbReference type="KEGG" id="tet:TTHERM_00100070"/>